<evidence type="ECO:0000313" key="7">
    <source>
        <dbReference type="Proteomes" id="UP000241890"/>
    </source>
</evidence>
<dbReference type="OrthoDB" id="1667587at2759"/>
<feature type="repeat" description="WD" evidence="4">
    <location>
        <begin position="204"/>
        <end position="232"/>
    </location>
</feature>
<dbReference type="PANTHER" id="PTHR11227">
    <property type="entry name" value="WD-REPEAT PROTEIN INTERACTING WITH PHOSPHOINOSIDES WIPI -RELATED"/>
    <property type="match status" value="1"/>
</dbReference>
<comment type="similarity">
    <text evidence="3">Belongs to the WD repeat PROPPIN family.</text>
</comment>
<proteinExistence type="inferred from homology"/>
<dbReference type="InterPro" id="IPR001680">
    <property type="entry name" value="WD40_rpt"/>
</dbReference>
<evidence type="ECO:0000256" key="4">
    <source>
        <dbReference type="PROSITE-ProRule" id="PRU00221"/>
    </source>
</evidence>
<dbReference type="GO" id="GO:0005737">
    <property type="term" value="C:cytoplasm"/>
    <property type="evidence" value="ECO:0007669"/>
    <property type="project" value="UniProtKB-ARBA"/>
</dbReference>
<feature type="region of interest" description="Disordered" evidence="5">
    <location>
        <begin position="464"/>
        <end position="531"/>
    </location>
</feature>
<dbReference type="EMBL" id="BEYU01000135">
    <property type="protein sequence ID" value="GBG32931.1"/>
    <property type="molecule type" value="Genomic_DNA"/>
</dbReference>
<dbReference type="Proteomes" id="UP000241890">
    <property type="component" value="Unassembled WGS sequence"/>
</dbReference>
<reference evidence="6 7" key="1">
    <citation type="submission" date="2017-12" db="EMBL/GenBank/DDBJ databases">
        <title>Sequencing, de novo assembly and annotation of complete genome of a new Thraustochytrid species, strain FCC1311.</title>
        <authorList>
            <person name="Sedici K."/>
            <person name="Godart F."/>
            <person name="Aiese Cigliano R."/>
            <person name="Sanseverino W."/>
            <person name="Barakat M."/>
            <person name="Ortet P."/>
            <person name="Marechal E."/>
            <person name="Cagnac O."/>
            <person name="Amato A."/>
        </authorList>
    </citation>
    <scope>NUCLEOTIDE SEQUENCE [LARGE SCALE GENOMIC DNA]</scope>
</reference>
<name>A0A2R5GWZ5_9STRA</name>
<evidence type="ECO:0000256" key="2">
    <source>
        <dbReference type="ARBA" id="ARBA00022737"/>
    </source>
</evidence>
<dbReference type="InterPro" id="IPR036322">
    <property type="entry name" value="WD40_repeat_dom_sf"/>
</dbReference>
<protein>
    <submittedName>
        <fullName evidence="6">Autophagy-related protein 18</fullName>
    </submittedName>
</protein>
<evidence type="ECO:0000313" key="6">
    <source>
        <dbReference type="EMBL" id="GBG32931.1"/>
    </source>
</evidence>
<keyword evidence="1 4" id="KW-0853">WD repeat</keyword>
<sequence>MPRRGGEENDVLFMGFNQDASCVSIGTKSGYRIFNCQPFGRNIFSTEGGIGIVEMLFSTSLVALVGGGEKPAFSPRHLKLWNSKTASVICELDFSSRIQAVKMNRKRLIVVLETQLHIYDLDTMINLQTLEVATLGSGPSGNGAGQHAGTMASAMTQGGTSLLAAPLCELSPDENTSFLALPANSISGDVFLYDALNLVEFRWIQAHKARLTSLQFSQDGSMLATASETGTVIRVFRVPSGEKLYSFRRGSYSATVYSLAFDEAGDMLAASSSNGTVHLFGLTPEARYACEDGTSAAAKKSGGGSGANGNDGDGGAGAGMRTAVGSFQTEGDGTHTSPRGSSGLGASGLGSSQERAQHASSPMGRASNFFGTAASNAMALLEKQKSLAGKFLPGAISEMVEPTRSVAVARLPDSGVRTACCLGKGLVSVVTAEGHFYQYRMGVGACELAFEMSLHVSDGNAAVASSSQSSSSSSPPTAPNGTTSLNFADGFEDEDAGPQPPSSGLRVFRSSPSTSARASGGNAGDEATSSW</sequence>
<evidence type="ECO:0000256" key="5">
    <source>
        <dbReference type="SAM" id="MobiDB-lite"/>
    </source>
</evidence>
<dbReference type="Pfam" id="PF21032">
    <property type="entry name" value="PROPPIN"/>
    <property type="match status" value="2"/>
</dbReference>
<dbReference type="Gene3D" id="2.130.10.10">
    <property type="entry name" value="YVTN repeat-like/Quinoprotein amine dehydrogenase"/>
    <property type="match status" value="1"/>
</dbReference>
<comment type="caution">
    <text evidence="6">The sequence shown here is derived from an EMBL/GenBank/DDBJ whole genome shotgun (WGS) entry which is preliminary data.</text>
</comment>
<dbReference type="SUPFAM" id="SSF50978">
    <property type="entry name" value="WD40 repeat-like"/>
    <property type="match status" value="1"/>
</dbReference>
<keyword evidence="7" id="KW-1185">Reference proteome</keyword>
<dbReference type="SMART" id="SM00320">
    <property type="entry name" value="WD40"/>
    <property type="match status" value="2"/>
</dbReference>
<evidence type="ECO:0000256" key="3">
    <source>
        <dbReference type="ARBA" id="ARBA00025740"/>
    </source>
</evidence>
<dbReference type="InParanoid" id="A0A2R5GWZ5"/>
<organism evidence="6 7">
    <name type="scientific">Hondaea fermentalgiana</name>
    <dbReference type="NCBI Taxonomy" id="2315210"/>
    <lineage>
        <taxon>Eukaryota</taxon>
        <taxon>Sar</taxon>
        <taxon>Stramenopiles</taxon>
        <taxon>Bigyra</taxon>
        <taxon>Labyrinthulomycetes</taxon>
        <taxon>Thraustochytrida</taxon>
        <taxon>Thraustochytriidae</taxon>
        <taxon>Hondaea</taxon>
    </lineage>
</organism>
<dbReference type="InterPro" id="IPR048720">
    <property type="entry name" value="PROPPIN"/>
</dbReference>
<accession>A0A2R5GWZ5</accession>
<evidence type="ECO:0000256" key="1">
    <source>
        <dbReference type="ARBA" id="ARBA00022574"/>
    </source>
</evidence>
<feature type="compositionally biased region" description="Polar residues" evidence="5">
    <location>
        <begin position="325"/>
        <end position="339"/>
    </location>
</feature>
<dbReference type="PROSITE" id="PS50082">
    <property type="entry name" value="WD_REPEATS_2"/>
    <property type="match status" value="1"/>
</dbReference>
<feature type="compositionally biased region" description="Gly residues" evidence="5">
    <location>
        <begin position="301"/>
        <end position="318"/>
    </location>
</feature>
<feature type="region of interest" description="Disordered" evidence="5">
    <location>
        <begin position="295"/>
        <end position="364"/>
    </location>
</feature>
<keyword evidence="2" id="KW-0677">Repeat</keyword>
<feature type="compositionally biased region" description="Low complexity" evidence="5">
    <location>
        <begin position="465"/>
        <end position="474"/>
    </location>
</feature>
<gene>
    <name evidence="6" type="ORF">FCC1311_091572</name>
</gene>
<dbReference type="AlphaFoldDB" id="A0A2R5GWZ5"/>
<dbReference type="InterPro" id="IPR015943">
    <property type="entry name" value="WD40/YVTN_repeat-like_dom_sf"/>
</dbReference>
<dbReference type="FunCoup" id="A0A2R5GWZ5">
    <property type="interactions" value="294"/>
</dbReference>